<accession>A0A1T4MI25</accession>
<dbReference type="GO" id="GO:0009307">
    <property type="term" value="P:DNA restriction-modification system"/>
    <property type="evidence" value="ECO:0007669"/>
    <property type="project" value="UniProtKB-KW"/>
</dbReference>
<evidence type="ECO:0000256" key="1">
    <source>
        <dbReference type="ARBA" id="ARBA00022603"/>
    </source>
</evidence>
<dbReference type="SUPFAM" id="SSF53335">
    <property type="entry name" value="S-adenosyl-L-methionine-dependent methyltransferases"/>
    <property type="match status" value="3"/>
</dbReference>
<evidence type="ECO:0000259" key="5">
    <source>
        <dbReference type="Pfam" id="PF01555"/>
    </source>
</evidence>
<dbReference type="GO" id="GO:0003677">
    <property type="term" value="F:DNA binding"/>
    <property type="evidence" value="ECO:0007669"/>
    <property type="project" value="InterPro"/>
</dbReference>
<keyword evidence="3" id="KW-0949">S-adenosyl-L-methionine</keyword>
<keyword evidence="2" id="KW-0808">Transferase</keyword>
<reference evidence="8" key="1">
    <citation type="submission" date="2017-02" db="EMBL/GenBank/DDBJ databases">
        <authorList>
            <person name="Varghese N."/>
            <person name="Submissions S."/>
        </authorList>
    </citation>
    <scope>NUCLEOTIDE SEQUENCE [LARGE SCALE GENOMIC DNA]</scope>
    <source>
        <strain evidence="8">DSM 16521</strain>
    </source>
</reference>
<feature type="domain" description="DUF1156" evidence="6">
    <location>
        <begin position="10"/>
        <end position="60"/>
    </location>
</feature>
<protein>
    <submittedName>
        <fullName evidence="7">Adenine-specific DNA methylase, contains a Zn-ribbon domain</fullName>
    </submittedName>
</protein>
<keyword evidence="8" id="KW-1185">Reference proteome</keyword>
<dbReference type="GO" id="GO:0032259">
    <property type="term" value="P:methylation"/>
    <property type="evidence" value="ECO:0007669"/>
    <property type="project" value="UniProtKB-KW"/>
</dbReference>
<dbReference type="InterPro" id="IPR009537">
    <property type="entry name" value="DUF1156"/>
</dbReference>
<dbReference type="Pfam" id="PF01555">
    <property type="entry name" value="N6_N4_Mtase"/>
    <property type="match status" value="1"/>
</dbReference>
<name>A0A1T4MI25_9FIRM</name>
<dbReference type="Gene3D" id="3.40.50.150">
    <property type="entry name" value="Vaccinia Virus protein VP39"/>
    <property type="match status" value="1"/>
</dbReference>
<keyword evidence="1 7" id="KW-0489">Methyltransferase</keyword>
<evidence type="ECO:0000313" key="8">
    <source>
        <dbReference type="Proteomes" id="UP000189933"/>
    </source>
</evidence>
<dbReference type="InterPro" id="IPR002941">
    <property type="entry name" value="DNA_methylase_N4/N6"/>
</dbReference>
<organism evidence="7 8">
    <name type="scientific">Carboxydocella sporoproducens DSM 16521</name>
    <dbReference type="NCBI Taxonomy" id="1121270"/>
    <lineage>
        <taxon>Bacteria</taxon>
        <taxon>Bacillati</taxon>
        <taxon>Bacillota</taxon>
        <taxon>Clostridia</taxon>
        <taxon>Eubacteriales</taxon>
        <taxon>Clostridiales Family XVI. Incertae Sedis</taxon>
        <taxon>Carboxydocella</taxon>
    </lineage>
</organism>
<proteinExistence type="predicted"/>
<dbReference type="OrthoDB" id="9800801at2"/>
<dbReference type="RefSeq" id="WP_078664714.1">
    <property type="nucleotide sequence ID" value="NZ_FUXM01000004.1"/>
</dbReference>
<dbReference type="Proteomes" id="UP000189933">
    <property type="component" value="Unassembled WGS sequence"/>
</dbReference>
<evidence type="ECO:0000259" key="6">
    <source>
        <dbReference type="Pfam" id="PF06634"/>
    </source>
</evidence>
<dbReference type="InterPro" id="IPR002295">
    <property type="entry name" value="N4/N6-MTase_EcoPI_Mod-like"/>
</dbReference>
<dbReference type="EMBL" id="FUXM01000004">
    <property type="protein sequence ID" value="SJZ66496.1"/>
    <property type="molecule type" value="Genomic_DNA"/>
</dbReference>
<evidence type="ECO:0000256" key="2">
    <source>
        <dbReference type="ARBA" id="ARBA00022679"/>
    </source>
</evidence>
<dbReference type="InterPro" id="IPR029063">
    <property type="entry name" value="SAM-dependent_MTases_sf"/>
</dbReference>
<gene>
    <name evidence="7" type="ORF">SAMN02745885_00580</name>
</gene>
<dbReference type="AlphaFoldDB" id="A0A1T4MI25"/>
<evidence type="ECO:0000256" key="4">
    <source>
        <dbReference type="ARBA" id="ARBA00022747"/>
    </source>
</evidence>
<feature type="domain" description="DNA methylase N-4/N-6" evidence="5">
    <location>
        <begin position="643"/>
        <end position="792"/>
    </location>
</feature>
<dbReference type="GO" id="GO:0008170">
    <property type="term" value="F:N-methyltransferase activity"/>
    <property type="evidence" value="ECO:0007669"/>
    <property type="project" value="InterPro"/>
</dbReference>
<evidence type="ECO:0000313" key="7">
    <source>
        <dbReference type="EMBL" id="SJZ66496.1"/>
    </source>
</evidence>
<keyword evidence="4" id="KW-0680">Restriction system</keyword>
<evidence type="ECO:0000256" key="3">
    <source>
        <dbReference type="ARBA" id="ARBA00022691"/>
    </source>
</evidence>
<dbReference type="PRINTS" id="PR00506">
    <property type="entry name" value="D21N6MTFRASE"/>
</dbReference>
<sequence length="1049" mass="119102">MEKRFIEAGFPCHQVGAETQRERDTGKAPPTNRLHVWWARRPLTPSRAAILGSLLPATTDPEWFLRQLGIEKVQAMVNGEPWTLVGNILKYIEMDDQGKEWLIINRSVLNALQKEQERRKKNRDTIDLICKSDPGYKNNLVILGWLKDSEPLPEPFPGIGERIEVRRIAANPAMVNERIELKDELKKIVKDFNWTDEDLYGYKRAFMSSPLIRSEMSNYCILDPTAGGGSIPFEALRLGCKVIANDLNPVANVILNATLNYPLRFGINLSQDINFWAQKLISSSEKKITRFFPENSFSTGIGEREYIVDYLYTRQVTCPHCGGEAPLLNTCWLSKEGEQWGVRLITDHGKVSFETYRVRNGKGPNGEDPNFATVKDGVGTCIHCRQAISAEEIKAQARGESPHGKWQDRLYCIVAVRYQPELDANGQPVRYRSGEKAGQIKTKKVRFFRPPNEQDLAALVAAEKYLQQRWPEWEGQGLIPTEKIPDGHKTKEPLRAGMQRWCNLFTPRQLLGHLTLVEELNRLKPEILKELGEERGRAVITYLQFVIDKGLDYNSKQTRWEYTRGIVKGTFGRHDFSLKWTFGEMILTGPHSGAAWALSQVLDAYQGIAELLAPLHEKLKGSEPPVTITNGTAAHLNIDSASIDLICIDPPYYNNVQYAELSDYFYVWQRRTLQDLYPDIFTRRLTNKTDEAVANPARDGSDKEAARVYERMMGEIFAECRRVLKDDGLMTIMFTHKTQEAWEALTRSLIENGWIITSSFPVESEAEESTHQKDMAAAASSIFLTCRKQSKANTEPSIWTGFGNTGVAQKIRTAVQEALQEFEPLKLNAVDEMVACYGRALQVLSEHWPVMDGDQYVSPIQAMNEASAVVAHHQIARLTRGKLRPDDLNPEAAMTLTLFGIFGLREFPYDEALNLSRSLNISLETRPAGYKITGRMIGINNENRSRRSQRGQEEAGYFAPLVRKGSKLRLVLPEERNPYRIDNPQTEWDVLHGVILAYREGDIPLVRTYLTQHAEGREEIIKDLLAIWANGVHVAEIRKEAEMILFGLK</sequence>
<dbReference type="Pfam" id="PF06634">
    <property type="entry name" value="DUF1156"/>
    <property type="match status" value="1"/>
</dbReference>